<dbReference type="EMBL" id="KV460214">
    <property type="protein sequence ID" value="OBT98910.1"/>
    <property type="molecule type" value="Genomic_DNA"/>
</dbReference>
<dbReference type="Pfam" id="PF12296">
    <property type="entry name" value="HsbA"/>
    <property type="match status" value="1"/>
</dbReference>
<feature type="chain" id="PRO_5008609092" description="Antigenic cell wall galactomannoprotein" evidence="1">
    <location>
        <begin position="20"/>
        <end position="175"/>
    </location>
</feature>
<accession>A0A1B8GSY2</accession>
<gene>
    <name evidence="2" type="ORF">VE01_02400</name>
</gene>
<dbReference type="PANTHER" id="PTHR38123">
    <property type="entry name" value="CELL WALL SERINE-THREONINE-RICH GALACTOMANNOPROTEIN MP1 (AFU_ORTHOLOGUE AFUA_4G03240)"/>
    <property type="match status" value="1"/>
</dbReference>
<dbReference type="GeneID" id="28835786"/>
<keyword evidence="3" id="KW-1185">Reference proteome</keyword>
<reference evidence="2 3" key="1">
    <citation type="submission" date="2016-03" db="EMBL/GenBank/DDBJ databases">
        <title>Comparative genomics of Pseudogymnoascus destructans, the fungus causing white-nose syndrome of bats.</title>
        <authorList>
            <person name="Palmer J.M."/>
            <person name="Drees K.P."/>
            <person name="Foster J.T."/>
            <person name="Lindner D.L."/>
        </authorList>
    </citation>
    <scope>NUCLEOTIDE SEQUENCE [LARGE SCALE GENOMIC DNA]</scope>
    <source>
        <strain evidence="2 3">UAMH 10579</strain>
    </source>
</reference>
<dbReference type="OrthoDB" id="2422134at2759"/>
<protein>
    <recommendedName>
        <fullName evidence="4">Antigenic cell wall galactomannoprotein</fullName>
    </recommendedName>
</protein>
<dbReference type="Gene3D" id="1.20.1280.140">
    <property type="match status" value="1"/>
</dbReference>
<dbReference type="GO" id="GO:0005576">
    <property type="term" value="C:extracellular region"/>
    <property type="evidence" value="ECO:0007669"/>
    <property type="project" value="TreeGrafter"/>
</dbReference>
<feature type="signal peptide" evidence="1">
    <location>
        <begin position="1"/>
        <end position="19"/>
    </location>
</feature>
<dbReference type="Proteomes" id="UP000091956">
    <property type="component" value="Unassembled WGS sequence"/>
</dbReference>
<evidence type="ECO:0000313" key="2">
    <source>
        <dbReference type="EMBL" id="OBT98910.1"/>
    </source>
</evidence>
<evidence type="ECO:0000313" key="3">
    <source>
        <dbReference type="Proteomes" id="UP000091956"/>
    </source>
</evidence>
<dbReference type="AlphaFoldDB" id="A0A1B8GSY2"/>
<name>A0A1B8GSY2_9PEZI</name>
<dbReference type="PANTHER" id="PTHR38123:SF4">
    <property type="entry name" value="CELL WALL GALACTOMANNOPROTEIN, PUTATIVE (AFU_ORTHOLOGUE AFUA_4G00870)-RELATED"/>
    <property type="match status" value="1"/>
</dbReference>
<dbReference type="RefSeq" id="XP_018132643.1">
    <property type="nucleotide sequence ID" value="XM_018271910.2"/>
</dbReference>
<reference evidence="3" key="2">
    <citation type="journal article" date="2018" name="Nat. Commun.">
        <title>Extreme sensitivity to ultraviolet light in the fungal pathogen causing white-nose syndrome of bats.</title>
        <authorList>
            <person name="Palmer J.M."/>
            <person name="Drees K.P."/>
            <person name="Foster J.T."/>
            <person name="Lindner D.L."/>
        </authorList>
    </citation>
    <scope>NUCLEOTIDE SEQUENCE [LARGE SCALE GENOMIC DNA]</scope>
    <source>
        <strain evidence="3">UAMH 10579</strain>
    </source>
</reference>
<evidence type="ECO:0008006" key="4">
    <source>
        <dbReference type="Google" id="ProtNLM"/>
    </source>
</evidence>
<dbReference type="InterPro" id="IPR021054">
    <property type="entry name" value="Cell_wall_mannoprotein_1"/>
</dbReference>
<evidence type="ECO:0000256" key="1">
    <source>
        <dbReference type="SAM" id="SignalP"/>
    </source>
</evidence>
<sequence length="175" mass="18531">MRFSILPIALLATTVVADGASILAAMAKISSDTSKLNATISNFHGGLIGLGESIPILIQSTTLLHDINQGTKTATASAELTFDETIQVAGATADLVKGVQSSLQTIVDTKPEFDQLLVISPVILINLEQQKAATDKFSKAVVAKLPEQFRAIAESITAPIDVAFDDAIAKYKKFF</sequence>
<keyword evidence="1" id="KW-0732">Signal</keyword>
<proteinExistence type="predicted"/>
<organism evidence="2 3">
    <name type="scientific">Pseudogymnoascus verrucosus</name>
    <dbReference type="NCBI Taxonomy" id="342668"/>
    <lineage>
        <taxon>Eukaryota</taxon>
        <taxon>Fungi</taxon>
        <taxon>Dikarya</taxon>
        <taxon>Ascomycota</taxon>
        <taxon>Pezizomycotina</taxon>
        <taxon>Leotiomycetes</taxon>
        <taxon>Thelebolales</taxon>
        <taxon>Thelebolaceae</taxon>
        <taxon>Pseudogymnoascus</taxon>
    </lineage>
</organism>